<dbReference type="PANTHER" id="PTHR23152:SF32">
    <property type="entry name" value="OXOGLUTARATE DEHYDROGENASE (SUCCINYL-TRANSFERRING)"/>
    <property type="match status" value="1"/>
</dbReference>
<evidence type="ECO:0000256" key="3">
    <source>
        <dbReference type="ARBA" id="ARBA00023002"/>
    </source>
</evidence>
<evidence type="ECO:0000256" key="4">
    <source>
        <dbReference type="ARBA" id="ARBA00023052"/>
    </source>
</evidence>
<dbReference type="EMBL" id="LXQA010167496">
    <property type="protein sequence ID" value="MCI28707.1"/>
    <property type="molecule type" value="Genomic_DNA"/>
</dbReference>
<dbReference type="GO" id="GO:0005739">
    <property type="term" value="C:mitochondrion"/>
    <property type="evidence" value="ECO:0007669"/>
    <property type="project" value="TreeGrafter"/>
</dbReference>
<proteinExistence type="inferred from homology"/>
<dbReference type="GO" id="GO:0030976">
    <property type="term" value="F:thiamine pyrophosphate binding"/>
    <property type="evidence" value="ECO:0007669"/>
    <property type="project" value="InterPro"/>
</dbReference>
<dbReference type="InterPro" id="IPR031717">
    <property type="entry name" value="ODO-1/KGD_C"/>
</dbReference>
<dbReference type="AlphaFoldDB" id="A0A392QXE1"/>
<dbReference type="GO" id="GO:0045252">
    <property type="term" value="C:oxoglutarate dehydrogenase complex"/>
    <property type="evidence" value="ECO:0007669"/>
    <property type="project" value="TreeGrafter"/>
</dbReference>
<dbReference type="PANTHER" id="PTHR23152">
    <property type="entry name" value="2-OXOGLUTARATE DEHYDROGENASE"/>
    <property type="match status" value="1"/>
</dbReference>
<dbReference type="GO" id="GO:0006099">
    <property type="term" value="P:tricarboxylic acid cycle"/>
    <property type="evidence" value="ECO:0007669"/>
    <property type="project" value="TreeGrafter"/>
</dbReference>
<comment type="caution">
    <text evidence="6">The sequence shown here is derived from an EMBL/GenBank/DDBJ whole genome shotgun (WGS) entry which is preliminary data.</text>
</comment>
<evidence type="ECO:0000256" key="1">
    <source>
        <dbReference type="ARBA" id="ARBA00001964"/>
    </source>
</evidence>
<dbReference type="Gene3D" id="3.40.50.11610">
    <property type="entry name" value="Multifunctional 2-oxoglutarate metabolism enzyme, C-terminal domain"/>
    <property type="match status" value="1"/>
</dbReference>
<keyword evidence="3" id="KW-0560">Oxidoreductase</keyword>
<comment type="similarity">
    <text evidence="2">Belongs to the alpha-ketoglutarate dehydrogenase family.</text>
</comment>
<evidence type="ECO:0000259" key="5">
    <source>
        <dbReference type="Pfam" id="PF16870"/>
    </source>
</evidence>
<dbReference type="InterPro" id="IPR042179">
    <property type="entry name" value="KGD_C_sf"/>
</dbReference>
<evidence type="ECO:0000313" key="6">
    <source>
        <dbReference type="EMBL" id="MCI28707.1"/>
    </source>
</evidence>
<sequence length="78" mass="8634">AEVVWCQEEPMNMGGYTYILPRLVSSMKAVGRGGFDDVKYVGRAPSAATATGFLKVHQKEQAEIAEKALQREPVNYPF</sequence>
<reference evidence="6 7" key="1">
    <citation type="journal article" date="2018" name="Front. Plant Sci.">
        <title>Red Clover (Trifolium pratense) and Zigzag Clover (T. medium) - A Picture of Genomic Similarities and Differences.</title>
        <authorList>
            <person name="Dluhosova J."/>
            <person name="Istvanek J."/>
            <person name="Nedelnik J."/>
            <person name="Repkova J."/>
        </authorList>
    </citation>
    <scope>NUCLEOTIDE SEQUENCE [LARGE SCALE GENOMIC DNA]</scope>
    <source>
        <strain evidence="7">cv. 10/8</strain>
        <tissue evidence="6">Leaf</tissue>
    </source>
</reference>
<evidence type="ECO:0000256" key="2">
    <source>
        <dbReference type="ARBA" id="ARBA00006936"/>
    </source>
</evidence>
<dbReference type="Proteomes" id="UP000265520">
    <property type="component" value="Unassembled WGS sequence"/>
</dbReference>
<feature type="non-terminal residue" evidence="6">
    <location>
        <position position="1"/>
    </location>
</feature>
<dbReference type="InterPro" id="IPR011603">
    <property type="entry name" value="2oxoglutarate_DH_E1"/>
</dbReference>
<accession>A0A392QXE1</accession>
<dbReference type="Pfam" id="PF16870">
    <property type="entry name" value="OxoGdeHyase_C"/>
    <property type="match status" value="1"/>
</dbReference>
<name>A0A392QXE1_9FABA</name>
<comment type="cofactor">
    <cofactor evidence="1">
        <name>thiamine diphosphate</name>
        <dbReference type="ChEBI" id="CHEBI:58937"/>
    </cofactor>
</comment>
<keyword evidence="4" id="KW-0786">Thiamine pyrophosphate</keyword>
<keyword evidence="7" id="KW-1185">Reference proteome</keyword>
<evidence type="ECO:0000313" key="7">
    <source>
        <dbReference type="Proteomes" id="UP000265520"/>
    </source>
</evidence>
<dbReference type="GO" id="GO:0004591">
    <property type="term" value="F:oxoglutarate dehydrogenase (succinyl-transferring) activity"/>
    <property type="evidence" value="ECO:0007669"/>
    <property type="project" value="TreeGrafter"/>
</dbReference>
<protein>
    <submittedName>
        <fullName evidence="6">2-oxoglutarate dehydrogenase mitochondrial-like-like</fullName>
    </submittedName>
</protein>
<feature type="domain" description="2-oxoglutarate dehydrogenase E1 component/KDG C-terminal" evidence="5">
    <location>
        <begin position="2"/>
        <end position="69"/>
    </location>
</feature>
<organism evidence="6 7">
    <name type="scientific">Trifolium medium</name>
    <dbReference type="NCBI Taxonomy" id="97028"/>
    <lineage>
        <taxon>Eukaryota</taxon>
        <taxon>Viridiplantae</taxon>
        <taxon>Streptophyta</taxon>
        <taxon>Embryophyta</taxon>
        <taxon>Tracheophyta</taxon>
        <taxon>Spermatophyta</taxon>
        <taxon>Magnoliopsida</taxon>
        <taxon>eudicotyledons</taxon>
        <taxon>Gunneridae</taxon>
        <taxon>Pentapetalae</taxon>
        <taxon>rosids</taxon>
        <taxon>fabids</taxon>
        <taxon>Fabales</taxon>
        <taxon>Fabaceae</taxon>
        <taxon>Papilionoideae</taxon>
        <taxon>50 kb inversion clade</taxon>
        <taxon>NPAAA clade</taxon>
        <taxon>Hologalegina</taxon>
        <taxon>IRL clade</taxon>
        <taxon>Trifolieae</taxon>
        <taxon>Trifolium</taxon>
    </lineage>
</organism>